<proteinExistence type="predicted"/>
<feature type="compositionally biased region" description="Basic and acidic residues" evidence="1">
    <location>
        <begin position="181"/>
        <end position="198"/>
    </location>
</feature>
<name>A0A8S0W5S0_CYCAE</name>
<protein>
    <submittedName>
        <fullName evidence="2">Uncharacterized protein</fullName>
    </submittedName>
</protein>
<keyword evidence="3" id="KW-1185">Reference proteome</keyword>
<evidence type="ECO:0000313" key="3">
    <source>
        <dbReference type="Proteomes" id="UP000467700"/>
    </source>
</evidence>
<evidence type="ECO:0000256" key="1">
    <source>
        <dbReference type="SAM" id="MobiDB-lite"/>
    </source>
</evidence>
<dbReference type="Proteomes" id="UP000467700">
    <property type="component" value="Unassembled WGS sequence"/>
</dbReference>
<evidence type="ECO:0000313" key="2">
    <source>
        <dbReference type="EMBL" id="CAA7257323.1"/>
    </source>
</evidence>
<dbReference type="OrthoDB" id="10451511at2759"/>
<feature type="region of interest" description="Disordered" evidence="1">
    <location>
        <begin position="171"/>
        <end position="248"/>
    </location>
</feature>
<feature type="compositionally biased region" description="Low complexity" evidence="1">
    <location>
        <begin position="214"/>
        <end position="227"/>
    </location>
</feature>
<dbReference type="EMBL" id="CACVBS010000001">
    <property type="protein sequence ID" value="CAA7257323.1"/>
    <property type="molecule type" value="Genomic_DNA"/>
</dbReference>
<gene>
    <name evidence="2" type="ORF">AAE3_LOCUS179</name>
</gene>
<comment type="caution">
    <text evidence="2">The sequence shown here is derived from an EMBL/GenBank/DDBJ whole genome shotgun (WGS) entry which is preliminary data.</text>
</comment>
<sequence>MGQHKCQHTPGPFAQSTSTPKLLFPPIDHANFRCLTSDHFLVIDSTSTPPKQHTVSTADLVACLDFNADLCAKPAQALKCPSLSSYALVSRAFNALAKGKQVEHKGSAMRADIFHLTPTDCGITTGSEVALSGPQDLVNVARALIFQEGVRAVQLKERLKQHADARKRCAALQLNTHTKAHRDSDRRTRTSSDKESTGSRHRRRSKAGRKEHAALLAESSATTTTTEETVEEELVEEDTPHEVDNEVRDEDVNMQEANAPTDNAHRTLDKAPTPEPAPIPELAPETPGAAATPAIETACTFSMSAINTGATAAPRECVPLSTLGRIPKHSVTWDPNKSIADNTQFPESPCPLTPTSTIPASHDLADPAFAVDDLMDGQAITARTAVDFTSTV</sequence>
<feature type="compositionally biased region" description="Acidic residues" evidence="1">
    <location>
        <begin position="228"/>
        <end position="237"/>
    </location>
</feature>
<reference evidence="2 3" key="1">
    <citation type="submission" date="2020-01" db="EMBL/GenBank/DDBJ databases">
        <authorList>
            <person name="Gupta K D."/>
        </authorList>
    </citation>
    <scope>NUCLEOTIDE SEQUENCE [LARGE SCALE GENOMIC DNA]</scope>
</reference>
<organism evidence="2 3">
    <name type="scientific">Cyclocybe aegerita</name>
    <name type="common">Black poplar mushroom</name>
    <name type="synonym">Agrocybe aegerita</name>
    <dbReference type="NCBI Taxonomy" id="1973307"/>
    <lineage>
        <taxon>Eukaryota</taxon>
        <taxon>Fungi</taxon>
        <taxon>Dikarya</taxon>
        <taxon>Basidiomycota</taxon>
        <taxon>Agaricomycotina</taxon>
        <taxon>Agaricomycetes</taxon>
        <taxon>Agaricomycetidae</taxon>
        <taxon>Agaricales</taxon>
        <taxon>Agaricineae</taxon>
        <taxon>Bolbitiaceae</taxon>
        <taxon>Cyclocybe</taxon>
    </lineage>
</organism>
<dbReference type="AlphaFoldDB" id="A0A8S0W5S0"/>
<accession>A0A8S0W5S0</accession>